<dbReference type="Proteomes" id="UP000024771">
    <property type="component" value="Chromosome"/>
</dbReference>
<sequence length="122" mass="12961">MVRGKSTIFVAPQIPCGSGLAREGAGTFNIIIACHTAFASRLAPTVIRGKSTIFVAPQIPCGSGLAREGAGTFKIIIACHTAFASRLAPKMSGARPQSSAHPKSLWERACSRRGQIRYIHIE</sequence>
<dbReference type="EMBL" id="AYMZ01000003">
    <property type="protein sequence ID" value="ETF09826.1"/>
    <property type="molecule type" value="Genomic_DNA"/>
</dbReference>
<reference evidence="1 2" key="1">
    <citation type="journal article" date="2014" name="Genome Announc.">
        <title>Draft Genome Sequence of Pseudomonas moraviensis R28-S.</title>
        <authorList>
            <person name="Hunter S.S."/>
            <person name="Yano H."/>
            <person name="Loftie-Eaton W."/>
            <person name="Hughes J."/>
            <person name="De Gelder L."/>
            <person name="Stragier P."/>
            <person name="De Vos P."/>
            <person name="Settles M.L."/>
            <person name="Top E.M."/>
        </authorList>
    </citation>
    <scope>NUCLEOTIDE SEQUENCE [LARGE SCALE GENOMIC DNA]</scope>
    <source>
        <strain evidence="2">R28</strain>
    </source>
</reference>
<protein>
    <submittedName>
        <fullName evidence="1">Uncharacterized protein</fullName>
    </submittedName>
</protein>
<dbReference type="HOGENOM" id="CLU_2024729_0_0_6"/>
<comment type="caution">
    <text evidence="1">The sequence shown here is derived from an EMBL/GenBank/DDBJ whole genome shotgun (WGS) entry which is preliminary data.</text>
</comment>
<organism evidence="1 2">
    <name type="scientific">Pseudomonas moraviensis R28-S</name>
    <dbReference type="NCBI Taxonomy" id="1395516"/>
    <lineage>
        <taxon>Bacteria</taxon>
        <taxon>Pseudomonadati</taxon>
        <taxon>Pseudomonadota</taxon>
        <taxon>Gammaproteobacteria</taxon>
        <taxon>Pseudomonadales</taxon>
        <taxon>Pseudomonadaceae</taxon>
        <taxon>Pseudomonas</taxon>
    </lineage>
</organism>
<proteinExistence type="predicted"/>
<evidence type="ECO:0000313" key="1">
    <source>
        <dbReference type="EMBL" id="ETF09826.1"/>
    </source>
</evidence>
<accession>V8RCI1</accession>
<gene>
    <name evidence="1" type="ORF">PMO01_10755</name>
</gene>
<evidence type="ECO:0000313" key="2">
    <source>
        <dbReference type="Proteomes" id="UP000024771"/>
    </source>
</evidence>
<dbReference type="AlphaFoldDB" id="V8RCI1"/>
<dbReference type="PROSITE" id="PS51257">
    <property type="entry name" value="PROKAR_LIPOPROTEIN"/>
    <property type="match status" value="1"/>
</dbReference>
<name>V8RCI1_9PSED</name>